<keyword evidence="2" id="KW-1185">Reference proteome</keyword>
<evidence type="ECO:0000313" key="2">
    <source>
        <dbReference type="Proteomes" id="UP000605990"/>
    </source>
</evidence>
<reference evidence="1 2" key="1">
    <citation type="submission" date="2020-08" db="EMBL/GenBank/DDBJ databases">
        <title>Description of novel Flavobacterium F-408 isolate.</title>
        <authorList>
            <person name="Saticioglu I.B."/>
            <person name="Duman M."/>
            <person name="Altun S."/>
        </authorList>
    </citation>
    <scope>NUCLEOTIDE SEQUENCE [LARGE SCALE GENOMIC DNA]</scope>
    <source>
        <strain evidence="1 2">F-408</strain>
    </source>
</reference>
<accession>A0ABR7IVI9</accession>
<evidence type="ECO:0000313" key="1">
    <source>
        <dbReference type="EMBL" id="MBC5833805.1"/>
    </source>
</evidence>
<name>A0ABR7IVI9_9FLAO</name>
<dbReference type="EMBL" id="JACRUN010000001">
    <property type="protein sequence ID" value="MBC5833805.1"/>
    <property type="molecule type" value="Genomic_DNA"/>
</dbReference>
<proteinExistence type="predicted"/>
<sequence>MVDQAVDFVLSKLYYSVGIRAEKIEFPGKYEISKEIVSEAIVNAITKEIIQIME</sequence>
<organism evidence="1 2">
    <name type="scientific">Flavobacterium bernardetii</name>
    <dbReference type="NCBI Taxonomy" id="2813823"/>
    <lineage>
        <taxon>Bacteria</taxon>
        <taxon>Pseudomonadati</taxon>
        <taxon>Bacteroidota</taxon>
        <taxon>Flavobacteriia</taxon>
        <taxon>Flavobacteriales</taxon>
        <taxon>Flavobacteriaceae</taxon>
        <taxon>Flavobacterium</taxon>
    </lineage>
</organism>
<dbReference type="Proteomes" id="UP000605990">
    <property type="component" value="Unassembled WGS sequence"/>
</dbReference>
<protein>
    <submittedName>
        <fullName evidence="1">Uncharacterized protein</fullName>
    </submittedName>
</protein>
<gene>
    <name evidence="1" type="ORF">H8R27_02795</name>
</gene>
<dbReference type="RefSeq" id="WP_166125037.1">
    <property type="nucleotide sequence ID" value="NZ_JAANOQ010000001.1"/>
</dbReference>
<comment type="caution">
    <text evidence="1">The sequence shown here is derived from an EMBL/GenBank/DDBJ whole genome shotgun (WGS) entry which is preliminary data.</text>
</comment>